<feature type="compositionally biased region" description="Basic and acidic residues" evidence="5">
    <location>
        <begin position="29"/>
        <end position="53"/>
    </location>
</feature>
<organism evidence="6">
    <name type="scientific">Aegilops tauschii</name>
    <name type="common">Tausch's goatgrass</name>
    <name type="synonym">Aegilops squarrosa</name>
    <dbReference type="NCBI Taxonomy" id="37682"/>
    <lineage>
        <taxon>Eukaryota</taxon>
        <taxon>Viridiplantae</taxon>
        <taxon>Streptophyta</taxon>
        <taxon>Embryophyta</taxon>
        <taxon>Tracheophyta</taxon>
        <taxon>Spermatophyta</taxon>
        <taxon>Magnoliopsida</taxon>
        <taxon>Liliopsida</taxon>
        <taxon>Poales</taxon>
        <taxon>Poaceae</taxon>
        <taxon>BOP clade</taxon>
        <taxon>Pooideae</taxon>
        <taxon>Triticodae</taxon>
        <taxon>Triticeae</taxon>
        <taxon>Triticinae</taxon>
        <taxon>Aegilops</taxon>
    </lineage>
</organism>
<feature type="region of interest" description="Disordered" evidence="5">
    <location>
        <begin position="27"/>
        <end position="53"/>
    </location>
</feature>
<dbReference type="Gene3D" id="3.30.420.10">
    <property type="entry name" value="Ribonuclease H-like superfamily/Ribonuclease H"/>
    <property type="match status" value="2"/>
</dbReference>
<protein>
    <submittedName>
        <fullName evidence="6">Oligoribonuclease</fullName>
    </submittedName>
</protein>
<comment type="similarity">
    <text evidence="1">Belongs to the oligoribonuclease family.</text>
</comment>
<dbReference type="PANTHER" id="PTHR11046">
    <property type="entry name" value="OLIGORIBONUCLEASE, MITOCHONDRIAL"/>
    <property type="match status" value="1"/>
</dbReference>
<keyword evidence="2" id="KW-0540">Nuclease</keyword>
<proteinExistence type="inferred from homology"/>
<keyword evidence="3" id="KW-0378">Hydrolase</keyword>
<accession>M8C590</accession>
<feature type="compositionally biased region" description="Polar residues" evidence="5">
    <location>
        <begin position="137"/>
        <end position="147"/>
    </location>
</feature>
<dbReference type="Pfam" id="PF00929">
    <property type="entry name" value="RNase_T"/>
    <property type="match status" value="2"/>
</dbReference>
<evidence type="ECO:0000256" key="2">
    <source>
        <dbReference type="ARBA" id="ARBA00022722"/>
    </source>
</evidence>
<reference evidence="6" key="1">
    <citation type="submission" date="2015-06" db="UniProtKB">
        <authorList>
            <consortium name="EnsemblPlants"/>
        </authorList>
    </citation>
    <scope>IDENTIFICATION</scope>
</reference>
<evidence type="ECO:0000256" key="4">
    <source>
        <dbReference type="ARBA" id="ARBA00022839"/>
    </source>
</evidence>
<name>M8C590_AEGTA</name>
<dbReference type="PANTHER" id="PTHR11046:SF0">
    <property type="entry name" value="OLIGORIBONUCLEASE, MITOCHONDRIAL"/>
    <property type="match status" value="1"/>
</dbReference>
<dbReference type="SUPFAM" id="SSF53098">
    <property type="entry name" value="Ribonuclease H-like"/>
    <property type="match status" value="1"/>
</dbReference>
<evidence type="ECO:0000256" key="5">
    <source>
        <dbReference type="SAM" id="MobiDB-lite"/>
    </source>
</evidence>
<dbReference type="InterPro" id="IPR022894">
    <property type="entry name" value="Oligoribonuclease"/>
</dbReference>
<sequence>MQEQGGGLLPSTGAGVVAPTVLTIADQPRCVRSDGPDLKGRPKSGKTDTESLTERGLSYSVHIQKIPKRVKTCFTQNEQVLGLYQAEGNWEMSKPENMFSLLNLDGEDDAGNDSEVNQTFSTSAKETAARKPDKGVQNDTTVVSNNGGTLASSSGGYRMPLVWIDLEMTGLDISKDRILEIACIVTDGLTERVLQSEISEGDAEKQVLDFLMKHVGSDTPSIAGNSVYVDLLFLKISSLSQQKNIVVNYMKYMPRLAAIFSHVIVDVSSIMALCTRWYPKERKQTPRKGKSHRAMDDIKESIAELKYYKGNIFKPQKSKK</sequence>
<keyword evidence="4" id="KW-0269">Exonuclease</keyword>
<dbReference type="EnsemblPlants" id="EMT32500">
    <property type="protein sequence ID" value="EMT32500"/>
    <property type="gene ID" value="F775_25025"/>
</dbReference>
<dbReference type="InterPro" id="IPR012337">
    <property type="entry name" value="RNaseH-like_sf"/>
</dbReference>
<feature type="compositionally biased region" description="Basic and acidic residues" evidence="5">
    <location>
        <begin position="127"/>
        <end position="136"/>
    </location>
</feature>
<evidence type="ECO:0000256" key="3">
    <source>
        <dbReference type="ARBA" id="ARBA00022801"/>
    </source>
</evidence>
<dbReference type="GO" id="GO:0000175">
    <property type="term" value="F:3'-5'-RNA exonuclease activity"/>
    <property type="evidence" value="ECO:0007669"/>
    <property type="project" value="InterPro"/>
</dbReference>
<evidence type="ECO:0000256" key="1">
    <source>
        <dbReference type="ARBA" id="ARBA00009921"/>
    </source>
</evidence>
<evidence type="ECO:0000313" key="6">
    <source>
        <dbReference type="EnsemblPlants" id="EMT32500"/>
    </source>
</evidence>
<dbReference type="InterPro" id="IPR013520">
    <property type="entry name" value="Ribonucl_H"/>
</dbReference>
<dbReference type="SMART" id="SM00479">
    <property type="entry name" value="EXOIII"/>
    <property type="match status" value="1"/>
</dbReference>
<dbReference type="CDD" id="cd06135">
    <property type="entry name" value="Orn"/>
    <property type="match status" value="1"/>
</dbReference>
<dbReference type="GO" id="GO:0005739">
    <property type="term" value="C:mitochondrion"/>
    <property type="evidence" value="ECO:0007669"/>
    <property type="project" value="TreeGrafter"/>
</dbReference>
<feature type="region of interest" description="Disordered" evidence="5">
    <location>
        <begin position="121"/>
        <end position="147"/>
    </location>
</feature>
<dbReference type="AlphaFoldDB" id="M8C590"/>
<dbReference type="InterPro" id="IPR036397">
    <property type="entry name" value="RNaseH_sf"/>
</dbReference>
<dbReference type="GO" id="GO:0003676">
    <property type="term" value="F:nucleic acid binding"/>
    <property type="evidence" value="ECO:0007669"/>
    <property type="project" value="InterPro"/>
</dbReference>